<dbReference type="HAMAP" id="MF_00008">
    <property type="entry name" value="Thymidy_synth_bact"/>
    <property type="match status" value="1"/>
</dbReference>
<dbReference type="GO" id="GO:0006235">
    <property type="term" value="P:dTTP biosynthetic process"/>
    <property type="evidence" value="ECO:0007669"/>
    <property type="project" value="UniProtKB-UniRule"/>
</dbReference>
<reference evidence="6 7" key="1">
    <citation type="submission" date="2017-09" db="EMBL/GenBank/DDBJ databases">
        <title>Depth-based differentiation of microbial function through sediment-hosted aquifers and enrichment of novel symbionts in the deep terrestrial subsurface.</title>
        <authorList>
            <person name="Probst A.J."/>
            <person name="Ladd B."/>
            <person name="Jarett J.K."/>
            <person name="Geller-Mcgrath D.E."/>
            <person name="Sieber C.M."/>
            <person name="Emerson J.B."/>
            <person name="Anantharaman K."/>
            <person name="Thomas B.C."/>
            <person name="Malmstrom R."/>
            <person name="Stieglmeier M."/>
            <person name="Klingl A."/>
            <person name="Woyke T."/>
            <person name="Ryan C.M."/>
            <person name="Banfield J.F."/>
        </authorList>
    </citation>
    <scope>NUCLEOTIDE SEQUENCE [LARGE SCALE GENOMIC DNA]</scope>
    <source>
        <strain evidence="6">CG11_big_fil_rev_8_21_14_0_20_46_11</strain>
    </source>
</reference>
<evidence type="ECO:0000256" key="1">
    <source>
        <dbReference type="ARBA" id="ARBA00011947"/>
    </source>
</evidence>
<dbReference type="CDD" id="cd00351">
    <property type="entry name" value="TS_Pyrimidine_HMase"/>
    <property type="match status" value="1"/>
</dbReference>
<evidence type="ECO:0000313" key="7">
    <source>
        <dbReference type="Proteomes" id="UP000229342"/>
    </source>
</evidence>
<feature type="binding site" description="in other chain" evidence="4">
    <location>
        <begin position="269"/>
        <end position="271"/>
    </location>
    <ligand>
        <name>dUMP</name>
        <dbReference type="ChEBI" id="CHEBI:246422"/>
        <note>ligand shared between dimeric partners</note>
    </ligand>
</feature>
<comment type="catalytic activity">
    <reaction evidence="4">
        <text>dUMP + (6R)-5,10-methylene-5,6,7,8-tetrahydrofolate = 7,8-dihydrofolate + dTMP</text>
        <dbReference type="Rhea" id="RHEA:12104"/>
        <dbReference type="ChEBI" id="CHEBI:15636"/>
        <dbReference type="ChEBI" id="CHEBI:57451"/>
        <dbReference type="ChEBI" id="CHEBI:63528"/>
        <dbReference type="ChEBI" id="CHEBI:246422"/>
        <dbReference type="EC" id="2.1.1.45"/>
    </reaction>
</comment>
<protein>
    <recommendedName>
        <fullName evidence="1 4">Thymidylate synthase</fullName>
        <shortName evidence="4">TS</shortName>
        <shortName evidence="4">TSase</shortName>
        <ecNumber evidence="1 4">2.1.1.45</ecNumber>
    </recommendedName>
</protein>
<comment type="subcellular location">
    <subcellularLocation>
        <location evidence="4">Cytoplasm</location>
    </subcellularLocation>
</comment>
<keyword evidence="4" id="KW-0963">Cytoplasm</keyword>
<evidence type="ECO:0000256" key="2">
    <source>
        <dbReference type="ARBA" id="ARBA00022603"/>
    </source>
</evidence>
<dbReference type="InterPro" id="IPR000398">
    <property type="entry name" value="Thymidylate_synthase"/>
</dbReference>
<dbReference type="PANTHER" id="PTHR11548">
    <property type="entry name" value="THYMIDYLATE SYNTHASE 1"/>
    <property type="match status" value="1"/>
</dbReference>
<dbReference type="InterPro" id="IPR045097">
    <property type="entry name" value="Thymidate_synth/dCMP_Mease"/>
</dbReference>
<keyword evidence="2 4" id="KW-0489">Methyltransferase</keyword>
<feature type="binding site" evidence="4">
    <location>
        <position position="325"/>
    </location>
    <ligand>
        <name>(6R)-5,10-methylene-5,6,7,8-tetrahydrofolate</name>
        <dbReference type="ChEBI" id="CHEBI:15636"/>
    </ligand>
</feature>
<comment type="caution">
    <text evidence="6">The sequence shown here is derived from an EMBL/GenBank/DDBJ whole genome shotgun (WGS) entry which is preliminary data.</text>
</comment>
<dbReference type="InterPro" id="IPR036926">
    <property type="entry name" value="Thymidate_synth/dCMP_Mease_sf"/>
</dbReference>
<gene>
    <name evidence="4 6" type="primary">thyA</name>
    <name evidence="6" type="ORF">COV91_05750</name>
</gene>
<feature type="binding site" evidence="4">
    <location>
        <position position="231"/>
    </location>
    <ligand>
        <name>(6R)-5,10-methylene-5,6,7,8-tetrahydrofolate</name>
        <dbReference type="ChEBI" id="CHEBI:15636"/>
    </ligand>
</feature>
<dbReference type="AlphaFoldDB" id="A0A2H0KA41"/>
<keyword evidence="3 4" id="KW-0808">Transferase</keyword>
<sequence length="336" mass="39137">MTHPEQQYLDLLKDIMDNGSDKELFFNDVILEEYKKKEEEPPYIRSVFGRQIRFDLSQGFPLLTTKKTFWRGVVTELLWFLSGSSNIKPLLDANNHIWDEWAWKQYHMWAKEHAPHEDMTQEELIKKLTELPAEDPFVKKWGDLITIYGRMWRRWPAKDGREIDQLAWVIEGLKKKPFRKSYVVSAWNPDFIYEMASEGQQSQVPPFCHTMFQFQVAGGKFNLGLYQRSADSFLGVPFNIASYALLLLMVSHVTKIPPGEFVHSFGDLHLYSNHFPQAKEQMTREPFPFPTVTLNPAITNIDDFTIGDITLENYQAHPSLKAEIANIGGFEEKKNK</sequence>
<dbReference type="Gene3D" id="3.30.572.10">
    <property type="entry name" value="Thymidylate synthase/dCMP hydroxymethylase domain"/>
    <property type="match status" value="1"/>
</dbReference>
<dbReference type="GO" id="GO:0032259">
    <property type="term" value="P:methylation"/>
    <property type="evidence" value="ECO:0007669"/>
    <property type="project" value="UniProtKB-KW"/>
</dbReference>
<proteinExistence type="inferred from homology"/>
<dbReference type="NCBIfam" id="NF002496">
    <property type="entry name" value="PRK01827.1-2"/>
    <property type="match status" value="1"/>
</dbReference>
<feature type="binding site" description="in other chain" evidence="4">
    <location>
        <begin position="228"/>
        <end position="231"/>
    </location>
    <ligand>
        <name>dUMP</name>
        <dbReference type="ChEBI" id="CHEBI:246422"/>
        <note>ligand shared between dimeric partners</note>
    </ligand>
</feature>
<dbReference type="SUPFAM" id="SSF55831">
    <property type="entry name" value="Thymidylate synthase/dCMP hydroxymethylase"/>
    <property type="match status" value="1"/>
</dbReference>
<dbReference type="PRINTS" id="PR00108">
    <property type="entry name" value="THYMDSNTHASE"/>
</dbReference>
<dbReference type="GO" id="GO:0005829">
    <property type="term" value="C:cytosol"/>
    <property type="evidence" value="ECO:0007669"/>
    <property type="project" value="TreeGrafter"/>
</dbReference>
<name>A0A2H0KA41_9BACT</name>
<dbReference type="Proteomes" id="UP000229342">
    <property type="component" value="Unassembled WGS sequence"/>
</dbReference>
<dbReference type="NCBIfam" id="TIGR03284">
    <property type="entry name" value="thym_sym"/>
    <property type="match status" value="1"/>
</dbReference>
<dbReference type="EMBL" id="PCVG01000079">
    <property type="protein sequence ID" value="PIQ68109.1"/>
    <property type="molecule type" value="Genomic_DNA"/>
</dbReference>
<feature type="active site" description="Nucleophile" evidence="4">
    <location>
        <position position="208"/>
    </location>
</feature>
<dbReference type="InterPro" id="IPR023451">
    <property type="entry name" value="Thymidate_synth/dCMP_Mease_dom"/>
</dbReference>
<evidence type="ECO:0000256" key="3">
    <source>
        <dbReference type="ARBA" id="ARBA00022679"/>
    </source>
</evidence>
<accession>A0A2H0KA41</accession>
<evidence type="ECO:0000256" key="4">
    <source>
        <dbReference type="HAMAP-Rule" id="MF_00008"/>
    </source>
</evidence>
<dbReference type="Pfam" id="PF00303">
    <property type="entry name" value="Thymidylat_synt"/>
    <property type="match status" value="1"/>
</dbReference>
<evidence type="ECO:0000259" key="5">
    <source>
        <dbReference type="Pfam" id="PF00303"/>
    </source>
</evidence>
<feature type="domain" description="Thymidylate synthase/dCMP hydroxymethylase" evidence="5">
    <location>
        <begin position="6"/>
        <end position="325"/>
    </location>
</feature>
<dbReference type="PANTHER" id="PTHR11548:SF1">
    <property type="entry name" value="THYMIDYLATE SYNTHASE 1"/>
    <property type="match status" value="1"/>
</dbReference>
<evidence type="ECO:0000313" key="6">
    <source>
        <dbReference type="EMBL" id="PIQ68109.1"/>
    </source>
</evidence>
<comment type="caution">
    <text evidence="4">Lacks conserved residue(s) required for the propagation of feature annotation.</text>
</comment>
<dbReference type="EC" id="2.1.1.45" evidence="1 4"/>
<keyword evidence="4" id="KW-0545">Nucleotide biosynthesis</keyword>
<organism evidence="6 7">
    <name type="scientific">Candidatus Taylorbacteria bacterium CG11_big_fil_rev_8_21_14_0_20_46_11</name>
    <dbReference type="NCBI Taxonomy" id="1975025"/>
    <lineage>
        <taxon>Bacteria</taxon>
        <taxon>Candidatus Tayloriibacteriota</taxon>
    </lineage>
</organism>
<comment type="similarity">
    <text evidence="4">Belongs to the thymidylate synthase family. Bacterial-type ThyA subfamily.</text>
</comment>
<comment type="subunit">
    <text evidence="4">Homodimer.</text>
</comment>
<feature type="binding site" description="in other chain" evidence="4">
    <location>
        <position position="239"/>
    </location>
    <ligand>
        <name>dUMP</name>
        <dbReference type="ChEBI" id="CHEBI:246422"/>
        <note>ligand shared between dimeric partners</note>
    </ligand>
</feature>
<dbReference type="UniPathway" id="UPA00575"/>
<comment type="pathway">
    <text evidence="4">Pyrimidine metabolism; dTTP biosynthesis.</text>
</comment>
<comment type="function">
    <text evidence="4">Catalyzes the reductive methylation of 2'-deoxyuridine-5'-monophosphate (dUMP) to 2'-deoxythymidine-5'-monophosphate (dTMP) while utilizing 5,10-methylenetetrahydrofolate (mTHF) as the methyl donor and reductant in the reaction, yielding dihydrofolate (DHF) as a by-product. This enzymatic reaction provides an intracellular de novo source of dTMP, an essential precursor for DNA biosynthesis.</text>
</comment>
<dbReference type="GO" id="GO:0006231">
    <property type="term" value="P:dTMP biosynthetic process"/>
    <property type="evidence" value="ECO:0007669"/>
    <property type="project" value="UniProtKB-UniRule"/>
</dbReference>
<dbReference type="GO" id="GO:0004799">
    <property type="term" value="F:thymidylate synthase activity"/>
    <property type="evidence" value="ECO:0007669"/>
    <property type="project" value="UniProtKB-UniRule"/>
</dbReference>